<comment type="caution">
    <text evidence="1">The sequence shown here is derived from an EMBL/GenBank/DDBJ whole genome shotgun (WGS) entry which is preliminary data.</text>
</comment>
<evidence type="ECO:0000313" key="1">
    <source>
        <dbReference type="EMBL" id="GJA53291.1"/>
    </source>
</evidence>
<dbReference type="RefSeq" id="WP_223919459.1">
    <property type="nucleotide sequence ID" value="NZ_BPNL01000005.1"/>
</dbReference>
<dbReference type="AlphaFoldDB" id="A0AAI9KQ12"/>
<dbReference type="Proteomes" id="UP000887009">
    <property type="component" value="Unassembled WGS sequence"/>
</dbReference>
<proteinExistence type="predicted"/>
<evidence type="ECO:0000313" key="2">
    <source>
        <dbReference type="Proteomes" id="UP000887009"/>
    </source>
</evidence>
<protein>
    <submittedName>
        <fullName evidence="1">GemA protein</fullName>
    </submittedName>
</protein>
<dbReference type="Pfam" id="PF06252">
    <property type="entry name" value="GemA"/>
    <property type="match status" value="1"/>
</dbReference>
<reference evidence="1" key="1">
    <citation type="submission" date="2021-07" db="EMBL/GenBank/DDBJ databases">
        <title>Draft genome sequence of carbapenem-resistant Aeromonas spp. in Japan.</title>
        <authorList>
            <person name="Maehana S."/>
            <person name="Suzuki M."/>
            <person name="Kitasato H."/>
        </authorList>
    </citation>
    <scope>NUCLEOTIDE SEQUENCE</scope>
    <source>
        <strain evidence="1">KAM348</strain>
    </source>
</reference>
<dbReference type="InterPro" id="IPR009363">
    <property type="entry name" value="Phage_Mu_Gp16"/>
</dbReference>
<dbReference type="EMBL" id="BPNL01000005">
    <property type="protein sequence ID" value="GJA53291.1"/>
    <property type="molecule type" value="Genomic_DNA"/>
</dbReference>
<sequence>MQPDAYRLLQLVQIGRRDLRLAEEDYRALLEGVTGARSAKGLSAGQLTLVLETMKRLGFKPTVKRPVKGGMQKRLSPVSGTPVRTAEIGVIRAIWITMAKHGLLRDGSETALDHYVERQTVRLNKGVGVARVAWLDGALAYSVLESLKHWHKRAMVEALRAAKRRVPVGRGGAVAGYPVVLAAFEQMIEEVQHG</sequence>
<gene>
    <name evidence="1" type="primary">gemA</name>
    <name evidence="1" type="ORF">KAM348_07140</name>
</gene>
<accession>A0AAI9KQ12</accession>
<name>A0AAI9KQ12_AERCA</name>
<organism evidence="1 2">
    <name type="scientific">Aeromonas caviae</name>
    <name type="common">Aeromonas punctata</name>
    <dbReference type="NCBI Taxonomy" id="648"/>
    <lineage>
        <taxon>Bacteria</taxon>
        <taxon>Pseudomonadati</taxon>
        <taxon>Pseudomonadota</taxon>
        <taxon>Gammaproteobacteria</taxon>
        <taxon>Aeromonadales</taxon>
        <taxon>Aeromonadaceae</taxon>
        <taxon>Aeromonas</taxon>
    </lineage>
</organism>